<dbReference type="Proteomes" id="UP000317650">
    <property type="component" value="Chromosome 1"/>
</dbReference>
<dbReference type="GO" id="GO:0072583">
    <property type="term" value="P:clathrin-dependent endocytosis"/>
    <property type="evidence" value="ECO:0007669"/>
    <property type="project" value="TreeGrafter"/>
</dbReference>
<evidence type="ECO:0000313" key="5">
    <source>
        <dbReference type="Proteomes" id="UP000317650"/>
    </source>
</evidence>
<feature type="compositionally biased region" description="Basic and acidic residues" evidence="2">
    <location>
        <begin position="303"/>
        <end position="315"/>
    </location>
</feature>
<gene>
    <name evidence="4" type="ORF">C4D60_Mb01t07590</name>
</gene>
<dbReference type="InterPro" id="IPR036869">
    <property type="entry name" value="J_dom_sf"/>
</dbReference>
<feature type="compositionally biased region" description="Polar residues" evidence="2">
    <location>
        <begin position="216"/>
        <end position="227"/>
    </location>
</feature>
<dbReference type="STRING" id="52838.A0A4V4H775"/>
<dbReference type="PANTHER" id="PTHR23172">
    <property type="entry name" value="AUXILIN/CYCLIN G-ASSOCIATED KINASE-RELATED"/>
    <property type="match status" value="1"/>
</dbReference>
<name>A0A4V4H775_MUSBA</name>
<feature type="region of interest" description="Disordered" evidence="2">
    <location>
        <begin position="540"/>
        <end position="623"/>
    </location>
</feature>
<dbReference type="PANTHER" id="PTHR23172:SF19">
    <property type="entry name" value="J DOMAIN-CONTAINING PROTEIN"/>
    <property type="match status" value="1"/>
</dbReference>
<feature type="compositionally biased region" description="Polar residues" evidence="2">
    <location>
        <begin position="432"/>
        <end position="441"/>
    </location>
</feature>
<dbReference type="PROSITE" id="PS50076">
    <property type="entry name" value="DNAJ_2"/>
    <property type="match status" value="1"/>
</dbReference>
<comment type="caution">
    <text evidence="4">The sequence shown here is derived from an EMBL/GenBank/DDBJ whole genome shotgun (WGS) entry which is preliminary data.</text>
</comment>
<evidence type="ECO:0000259" key="3">
    <source>
        <dbReference type="PROSITE" id="PS50076"/>
    </source>
</evidence>
<accession>A0A4V4H775</accession>
<protein>
    <recommendedName>
        <fullName evidence="3">J domain-containing protein</fullName>
    </recommendedName>
</protein>
<dbReference type="SUPFAM" id="SSF46565">
    <property type="entry name" value="Chaperone J-domain"/>
    <property type="match status" value="1"/>
</dbReference>
<keyword evidence="5" id="KW-1185">Reference proteome</keyword>
<keyword evidence="1" id="KW-0175">Coiled coil</keyword>
<dbReference type="GO" id="GO:0030276">
    <property type="term" value="F:clathrin binding"/>
    <property type="evidence" value="ECO:0007669"/>
    <property type="project" value="TreeGrafter"/>
</dbReference>
<feature type="compositionally biased region" description="Basic and acidic residues" evidence="2">
    <location>
        <begin position="180"/>
        <end position="193"/>
    </location>
</feature>
<evidence type="ECO:0000256" key="2">
    <source>
        <dbReference type="SAM" id="MobiDB-lite"/>
    </source>
</evidence>
<dbReference type="AlphaFoldDB" id="A0A4V4H775"/>
<dbReference type="GO" id="GO:0005783">
    <property type="term" value="C:endoplasmic reticulum"/>
    <property type="evidence" value="ECO:0007669"/>
    <property type="project" value="UniProtKB-ARBA"/>
</dbReference>
<organism evidence="4 5">
    <name type="scientific">Musa balbisiana</name>
    <name type="common">Banana</name>
    <dbReference type="NCBI Taxonomy" id="52838"/>
    <lineage>
        <taxon>Eukaryota</taxon>
        <taxon>Viridiplantae</taxon>
        <taxon>Streptophyta</taxon>
        <taxon>Embryophyta</taxon>
        <taxon>Tracheophyta</taxon>
        <taxon>Spermatophyta</taxon>
        <taxon>Magnoliopsida</taxon>
        <taxon>Liliopsida</taxon>
        <taxon>Zingiberales</taxon>
        <taxon>Musaceae</taxon>
        <taxon>Musa</taxon>
    </lineage>
</organism>
<proteinExistence type="predicted"/>
<feature type="compositionally biased region" description="Low complexity" evidence="2">
    <location>
        <begin position="324"/>
        <end position="333"/>
    </location>
</feature>
<feature type="compositionally biased region" description="Low complexity" evidence="2">
    <location>
        <begin position="18"/>
        <end position="33"/>
    </location>
</feature>
<dbReference type="InterPro" id="IPR001623">
    <property type="entry name" value="DnaJ_domain"/>
</dbReference>
<feature type="compositionally biased region" description="Basic and acidic residues" evidence="2">
    <location>
        <begin position="415"/>
        <end position="431"/>
    </location>
</feature>
<feature type="region of interest" description="Disordered" evidence="2">
    <location>
        <begin position="1"/>
        <end position="122"/>
    </location>
</feature>
<feature type="coiled-coil region" evidence="1">
    <location>
        <begin position="714"/>
        <end position="749"/>
    </location>
</feature>
<evidence type="ECO:0000313" key="4">
    <source>
        <dbReference type="EMBL" id="THU62676.1"/>
    </source>
</evidence>
<feature type="region of interest" description="Disordered" evidence="2">
    <location>
        <begin position="300"/>
        <end position="450"/>
    </location>
</feature>
<dbReference type="EMBL" id="PYDT01000004">
    <property type="protein sequence ID" value="THU62676.1"/>
    <property type="molecule type" value="Genomic_DNA"/>
</dbReference>
<reference evidence="4 5" key="1">
    <citation type="journal article" date="2019" name="Nat. Plants">
        <title>Genome sequencing of Musa balbisiana reveals subgenome evolution and function divergence in polyploid bananas.</title>
        <authorList>
            <person name="Yao X."/>
        </authorList>
    </citation>
    <scope>NUCLEOTIDE SEQUENCE [LARGE SCALE GENOMIC DNA]</scope>
    <source>
        <strain evidence="5">cv. DH-PKW</strain>
        <tissue evidence="4">Leaves</tissue>
    </source>
</reference>
<dbReference type="GO" id="GO:0072318">
    <property type="term" value="P:clathrin coat disassembly"/>
    <property type="evidence" value="ECO:0007669"/>
    <property type="project" value="TreeGrafter"/>
</dbReference>
<feature type="compositionally biased region" description="Polar residues" evidence="2">
    <location>
        <begin position="348"/>
        <end position="382"/>
    </location>
</feature>
<feature type="compositionally biased region" description="Polar residues" evidence="2">
    <location>
        <begin position="636"/>
        <end position="646"/>
    </location>
</feature>
<feature type="compositionally biased region" description="Basic and acidic residues" evidence="2">
    <location>
        <begin position="98"/>
        <end position="111"/>
    </location>
</feature>
<feature type="domain" description="J" evidence="3">
    <location>
        <begin position="755"/>
        <end position="824"/>
    </location>
</feature>
<feature type="region of interest" description="Disordered" evidence="2">
    <location>
        <begin position="636"/>
        <end position="671"/>
    </location>
</feature>
<feature type="region of interest" description="Disordered" evidence="2">
    <location>
        <begin position="151"/>
        <end position="229"/>
    </location>
</feature>
<evidence type="ECO:0000256" key="1">
    <source>
        <dbReference type="SAM" id="Coils"/>
    </source>
</evidence>
<dbReference type="Gene3D" id="1.10.287.110">
    <property type="entry name" value="DnaJ domain"/>
    <property type="match status" value="1"/>
</dbReference>
<feature type="compositionally biased region" description="Polar residues" evidence="2">
    <location>
        <begin position="41"/>
        <end position="61"/>
    </location>
</feature>
<sequence>MDELPGILARDFGFRPQGKSAPMAASKAASAGGVNLDAGMNRSSAASSSLNKPRSGPNPTSAGDPFLGAHLFKTPGSRSPPGHDDLFGGPPSYSNQSSDRRSAEGLNEYKSKSSSSLPVYDKPVYDDDAIFDGVPGLKSTSAKYDDIFSSVSSASKHDSTTPYYDLLENLGKPMPAPKNANEERSGEKEHDLSGFDELIPGFGGSSPPKKRAPPEVNQQKPSVSSAKPASIVTEDPFVVLETESTSTSSSGFILDPLENISMPLNSENMKVGASSVSGGSSVEIDSFGGLSKSMPESMADINESQKNKGYTHDAHNMNPGHHFSGGQAQQASADAHESILPKMHPPKSSDSQKFSGVSGGQSSATHGRNTTADQTPKSYEQSETADDVWLTVDEIPLFTQPSGASPPSRSPPPFDTKKSTSADNGKREKESLSQPTQSYTYTKDKARKPVVSPIDELEDFAMGKPQTYSQDHADIFTSENNIEANSDAATSAAAMKEAVDRAEVKFRHARELRERERNPKSAKSRVPVWQERVQKAKIREHVVEDKENQERIYKEQQQKEREEKQKEWRRIEKKREQEFEKERKKEQARQAAERATREVQERSAAEGRLKAERAAAGIHERAAAEAENGLESFFSMGTQASSSPKQRATVESMFDVQSQSKGGYDGTRTSSSFSSTIRKASSTTNIVDDLSSIFGAPQSSGEFQEAGESEERRKARLERHQRILERAAKALAEKNERDMQIQREQAERQVVWPECSWQPVSLTDLITAAAVKKVYRKATLCLHPDKVQQKGANLQQKYIAEKVFDLLKDFGKSSLGRETSDFRGSLEQVQFRRALFIGSTTSLSGRYREGKCILNNSTIHVYSIRFLDVVII</sequence>
<dbReference type="GO" id="GO:0031982">
    <property type="term" value="C:vesicle"/>
    <property type="evidence" value="ECO:0007669"/>
    <property type="project" value="TreeGrafter"/>
</dbReference>